<dbReference type="EMBL" id="JAGMUX010000010">
    <property type="protein sequence ID" value="KAH7247280.1"/>
    <property type="molecule type" value="Genomic_DNA"/>
</dbReference>
<reference evidence="1" key="1">
    <citation type="journal article" date="2021" name="Nat. Commun.">
        <title>Genetic determinants of endophytism in the Arabidopsis root mycobiome.</title>
        <authorList>
            <person name="Mesny F."/>
            <person name="Miyauchi S."/>
            <person name="Thiergart T."/>
            <person name="Pickel B."/>
            <person name="Atanasova L."/>
            <person name="Karlsson M."/>
            <person name="Huettel B."/>
            <person name="Barry K.W."/>
            <person name="Haridas S."/>
            <person name="Chen C."/>
            <person name="Bauer D."/>
            <person name="Andreopoulos W."/>
            <person name="Pangilinan J."/>
            <person name="LaButti K."/>
            <person name="Riley R."/>
            <person name="Lipzen A."/>
            <person name="Clum A."/>
            <person name="Drula E."/>
            <person name="Henrissat B."/>
            <person name="Kohler A."/>
            <person name="Grigoriev I.V."/>
            <person name="Martin F.M."/>
            <person name="Hacquard S."/>
        </authorList>
    </citation>
    <scope>NUCLEOTIDE SEQUENCE</scope>
    <source>
        <strain evidence="1">MPI-CAGE-AT-0023</strain>
    </source>
</reference>
<gene>
    <name evidence="1" type="ORF">BKA55DRAFT_691317</name>
</gene>
<organism evidence="1 2">
    <name type="scientific">Fusarium redolens</name>
    <dbReference type="NCBI Taxonomy" id="48865"/>
    <lineage>
        <taxon>Eukaryota</taxon>
        <taxon>Fungi</taxon>
        <taxon>Dikarya</taxon>
        <taxon>Ascomycota</taxon>
        <taxon>Pezizomycotina</taxon>
        <taxon>Sordariomycetes</taxon>
        <taxon>Hypocreomycetidae</taxon>
        <taxon>Hypocreales</taxon>
        <taxon>Nectriaceae</taxon>
        <taxon>Fusarium</taxon>
        <taxon>Fusarium redolens species complex</taxon>
    </lineage>
</organism>
<comment type="caution">
    <text evidence="1">The sequence shown here is derived from an EMBL/GenBank/DDBJ whole genome shotgun (WGS) entry which is preliminary data.</text>
</comment>
<dbReference type="OrthoDB" id="566138at2759"/>
<dbReference type="AlphaFoldDB" id="A0A9P9GYZ2"/>
<name>A0A9P9GYZ2_FUSRE</name>
<dbReference type="GeneID" id="70229601"/>
<dbReference type="Proteomes" id="UP000720189">
    <property type="component" value="Unassembled WGS sequence"/>
</dbReference>
<evidence type="ECO:0000313" key="2">
    <source>
        <dbReference type="Proteomes" id="UP000720189"/>
    </source>
</evidence>
<sequence length="113" mass="12843">MAWDDFLRAMNDSKYPNLTFANPDKIHPHIAPLDDPSAHSEAQNQVRYADMIASIRTRTSTLETLPGCREAVQALEKMRKVLTYMISECLRQASVSTNIDPQDVNRHKNTTNL</sequence>
<protein>
    <submittedName>
        <fullName evidence="1">Uncharacterized protein</fullName>
    </submittedName>
</protein>
<dbReference type="RefSeq" id="XP_046047863.1">
    <property type="nucleotide sequence ID" value="XM_046199647.1"/>
</dbReference>
<accession>A0A9P9GYZ2</accession>
<evidence type="ECO:0000313" key="1">
    <source>
        <dbReference type="EMBL" id="KAH7247280.1"/>
    </source>
</evidence>
<keyword evidence="2" id="KW-1185">Reference proteome</keyword>
<proteinExistence type="predicted"/>